<gene>
    <name evidence="7" type="ORF">SAMN04488523_11098</name>
</gene>
<keyword evidence="8" id="KW-1185">Reference proteome</keyword>
<organism evidence="7 8">
    <name type="scientific">Sulfitobacter brevis</name>
    <dbReference type="NCBI Taxonomy" id="74348"/>
    <lineage>
        <taxon>Bacteria</taxon>
        <taxon>Pseudomonadati</taxon>
        <taxon>Pseudomonadota</taxon>
        <taxon>Alphaproteobacteria</taxon>
        <taxon>Rhodobacterales</taxon>
        <taxon>Roseobacteraceae</taxon>
        <taxon>Sulfitobacter</taxon>
    </lineage>
</organism>
<dbReference type="InterPro" id="IPR029063">
    <property type="entry name" value="SAM-dependent_MTases_sf"/>
</dbReference>
<keyword evidence="1" id="KW-0963">Cytoplasm</keyword>
<evidence type="ECO:0000256" key="4">
    <source>
        <dbReference type="ARBA" id="ARBA00022679"/>
    </source>
</evidence>
<dbReference type="GO" id="GO:0006364">
    <property type="term" value="P:rRNA processing"/>
    <property type="evidence" value="ECO:0007669"/>
    <property type="project" value="UniProtKB-KW"/>
</dbReference>
<evidence type="ECO:0000259" key="6">
    <source>
        <dbReference type="Pfam" id="PF05175"/>
    </source>
</evidence>
<evidence type="ECO:0000313" key="7">
    <source>
        <dbReference type="EMBL" id="SFE77428.1"/>
    </source>
</evidence>
<keyword evidence="4 7" id="KW-0808">Transferase</keyword>
<dbReference type="CDD" id="cd02440">
    <property type="entry name" value="AdoMet_MTases"/>
    <property type="match status" value="1"/>
</dbReference>
<keyword evidence="5" id="KW-0949">S-adenosyl-L-methionine</keyword>
<evidence type="ECO:0000256" key="3">
    <source>
        <dbReference type="ARBA" id="ARBA00022603"/>
    </source>
</evidence>
<dbReference type="GO" id="GO:0032259">
    <property type="term" value="P:methylation"/>
    <property type="evidence" value="ECO:0007669"/>
    <property type="project" value="UniProtKB-KW"/>
</dbReference>
<reference evidence="7 8" key="1">
    <citation type="submission" date="2016-10" db="EMBL/GenBank/DDBJ databases">
        <authorList>
            <person name="de Groot N.N."/>
        </authorList>
    </citation>
    <scope>NUCLEOTIDE SEQUENCE [LARGE SCALE GENOMIC DNA]</scope>
    <source>
        <strain evidence="7 8">DSM 11443</strain>
    </source>
</reference>
<dbReference type="SUPFAM" id="SSF53335">
    <property type="entry name" value="S-adenosyl-L-methionine-dependent methyltransferases"/>
    <property type="match status" value="1"/>
</dbReference>
<dbReference type="AlphaFoldDB" id="A0A1I2DAD2"/>
<dbReference type="RefSeq" id="WP_093924541.1">
    <property type="nucleotide sequence ID" value="NZ_FOMW01000010.1"/>
</dbReference>
<feature type="domain" description="Methyltransferase small" evidence="6">
    <location>
        <begin position="157"/>
        <end position="320"/>
    </location>
</feature>
<dbReference type="Proteomes" id="UP000198977">
    <property type="component" value="Unassembled WGS sequence"/>
</dbReference>
<evidence type="ECO:0000313" key="8">
    <source>
        <dbReference type="Proteomes" id="UP000198977"/>
    </source>
</evidence>
<protein>
    <submittedName>
        <fullName evidence="7">16S rRNA m(2)G 1207 methyltransferase</fullName>
    </submittedName>
</protein>
<dbReference type="GO" id="GO:0008170">
    <property type="term" value="F:N-methyltransferase activity"/>
    <property type="evidence" value="ECO:0007669"/>
    <property type="project" value="UniProtKB-ARBA"/>
</dbReference>
<dbReference type="PROSITE" id="PS00092">
    <property type="entry name" value="N6_MTASE"/>
    <property type="match status" value="1"/>
</dbReference>
<dbReference type="InterPro" id="IPR046977">
    <property type="entry name" value="RsmC/RlmG"/>
</dbReference>
<keyword evidence="3 7" id="KW-0489">Methyltransferase</keyword>
<dbReference type="PANTHER" id="PTHR47816:SF4">
    <property type="entry name" value="RIBOSOMAL RNA SMALL SUBUNIT METHYLTRANSFERASE C"/>
    <property type="match status" value="1"/>
</dbReference>
<dbReference type="InterPro" id="IPR002052">
    <property type="entry name" value="DNA_methylase_N6_adenine_CS"/>
</dbReference>
<dbReference type="OrthoDB" id="9816072at2"/>
<dbReference type="Pfam" id="PF05175">
    <property type="entry name" value="MTS"/>
    <property type="match status" value="1"/>
</dbReference>
<dbReference type="STRING" id="74348.SAMN04488523_11098"/>
<evidence type="ECO:0000256" key="2">
    <source>
        <dbReference type="ARBA" id="ARBA00022552"/>
    </source>
</evidence>
<accession>A0A1I2DAD2</accession>
<dbReference type="GO" id="GO:0008757">
    <property type="term" value="F:S-adenosylmethionine-dependent methyltransferase activity"/>
    <property type="evidence" value="ECO:0007669"/>
    <property type="project" value="InterPro"/>
</dbReference>
<sequence length="331" mass="36157">MIDARLQLALDGSGLEVPEEGQIAIFRPSVDADLAGLPVERCKIIQDFKPFHDAWAARGYDVAQVTQERFAMAIVCLPRSKVEARALIAEACAVCDGQVVIDGQKTDGIDSILREVRGRVTVQGPISKAHGKLFWIDTPSTDFFEDWVAGPALTEGGFWTAPGVFSADGVDLASALLVDALPEKLGAEVVDLGAGWGFLSAHLLTRPEVKTLHVVEAGHMALECARHNITDPRARFLWEDATTWAPPHKIDTVVMNPPFHTGRAAEPQIGQAFVAAAARILSGHGNLWMVANRHLPYEAELRTRFAHVEERGGDARFKLFHAARPLRLKRS</sequence>
<dbReference type="InterPro" id="IPR007848">
    <property type="entry name" value="Small_mtfrase_dom"/>
</dbReference>
<evidence type="ECO:0000256" key="1">
    <source>
        <dbReference type="ARBA" id="ARBA00022490"/>
    </source>
</evidence>
<proteinExistence type="predicted"/>
<dbReference type="GO" id="GO:0003676">
    <property type="term" value="F:nucleic acid binding"/>
    <property type="evidence" value="ECO:0007669"/>
    <property type="project" value="InterPro"/>
</dbReference>
<dbReference type="PANTHER" id="PTHR47816">
    <property type="entry name" value="RIBOSOMAL RNA SMALL SUBUNIT METHYLTRANSFERASE C"/>
    <property type="match status" value="1"/>
</dbReference>
<dbReference type="EMBL" id="FOMW01000010">
    <property type="protein sequence ID" value="SFE77428.1"/>
    <property type="molecule type" value="Genomic_DNA"/>
</dbReference>
<keyword evidence="2" id="KW-0698">rRNA processing</keyword>
<name>A0A1I2DAD2_9RHOB</name>
<evidence type="ECO:0000256" key="5">
    <source>
        <dbReference type="ARBA" id="ARBA00022691"/>
    </source>
</evidence>
<dbReference type="Gene3D" id="3.40.50.150">
    <property type="entry name" value="Vaccinia Virus protein VP39"/>
    <property type="match status" value="2"/>
</dbReference>